<dbReference type="Gene3D" id="3.40.50.620">
    <property type="entry name" value="HUPs"/>
    <property type="match status" value="1"/>
</dbReference>
<proteinExistence type="inferred from homology"/>
<keyword evidence="4" id="KW-1185">Reference proteome</keyword>
<name>A0A2A9DRM1_9CORY</name>
<dbReference type="InterPro" id="IPR006016">
    <property type="entry name" value="UspA"/>
</dbReference>
<gene>
    <name evidence="3" type="ORF">ATK06_1929</name>
</gene>
<dbReference type="CDD" id="cd00293">
    <property type="entry name" value="USP-like"/>
    <property type="match status" value="1"/>
</dbReference>
<dbReference type="SUPFAM" id="SSF52402">
    <property type="entry name" value="Adenine nucleotide alpha hydrolases-like"/>
    <property type="match status" value="1"/>
</dbReference>
<protein>
    <submittedName>
        <fullName evidence="3">Nucleotide-binding universal stress UspA family protein</fullName>
    </submittedName>
</protein>
<evidence type="ECO:0000256" key="1">
    <source>
        <dbReference type="ARBA" id="ARBA00008791"/>
    </source>
</evidence>
<dbReference type="PRINTS" id="PR01438">
    <property type="entry name" value="UNVRSLSTRESS"/>
</dbReference>
<dbReference type="STRING" id="1724.GCA_001044175_00146"/>
<evidence type="ECO:0000313" key="4">
    <source>
        <dbReference type="Proteomes" id="UP000221653"/>
    </source>
</evidence>
<dbReference type="InterPro" id="IPR006015">
    <property type="entry name" value="Universal_stress_UspA"/>
</dbReference>
<dbReference type="PANTHER" id="PTHR46268">
    <property type="entry name" value="STRESS RESPONSE PROTEIN NHAX"/>
    <property type="match status" value="1"/>
</dbReference>
<dbReference type="InterPro" id="IPR014729">
    <property type="entry name" value="Rossmann-like_a/b/a_fold"/>
</dbReference>
<comment type="caution">
    <text evidence="3">The sequence shown here is derived from an EMBL/GenBank/DDBJ whole genome shotgun (WGS) entry which is preliminary data.</text>
</comment>
<comment type="similarity">
    <text evidence="1">Belongs to the universal stress protein A family.</text>
</comment>
<dbReference type="RefSeq" id="WP_048381293.1">
    <property type="nucleotide sequence ID" value="NZ_LDYE01000010.1"/>
</dbReference>
<dbReference type="EMBL" id="PDJF01000001">
    <property type="protein sequence ID" value="PFG28805.1"/>
    <property type="molecule type" value="Genomic_DNA"/>
</dbReference>
<dbReference type="Pfam" id="PF00582">
    <property type="entry name" value="Usp"/>
    <property type="match status" value="1"/>
</dbReference>
<evidence type="ECO:0000259" key="2">
    <source>
        <dbReference type="Pfam" id="PF00582"/>
    </source>
</evidence>
<accession>A0A2A9DRM1</accession>
<dbReference type="PANTHER" id="PTHR46268:SF6">
    <property type="entry name" value="UNIVERSAL STRESS PROTEIN UP12"/>
    <property type="match status" value="1"/>
</dbReference>
<dbReference type="OrthoDB" id="4420982at2"/>
<dbReference type="Proteomes" id="UP000221653">
    <property type="component" value="Unassembled WGS sequence"/>
</dbReference>
<feature type="domain" description="UspA" evidence="2">
    <location>
        <begin position="3"/>
        <end position="143"/>
    </location>
</feature>
<organism evidence="3 4">
    <name type="scientific">Corynebacterium renale</name>
    <dbReference type="NCBI Taxonomy" id="1724"/>
    <lineage>
        <taxon>Bacteria</taxon>
        <taxon>Bacillati</taxon>
        <taxon>Actinomycetota</taxon>
        <taxon>Actinomycetes</taxon>
        <taxon>Mycobacteriales</taxon>
        <taxon>Corynebacteriaceae</taxon>
        <taxon>Corynebacterium</taxon>
    </lineage>
</organism>
<dbReference type="AlphaFoldDB" id="A0A2A9DRM1"/>
<reference evidence="3 4" key="1">
    <citation type="submission" date="2017-10" db="EMBL/GenBank/DDBJ databases">
        <title>Sequencing the genomes of 1000 actinobacteria strains.</title>
        <authorList>
            <person name="Klenk H.-P."/>
        </authorList>
    </citation>
    <scope>NUCLEOTIDE SEQUENCE [LARGE SCALE GENOMIC DNA]</scope>
    <source>
        <strain evidence="3 4">DSM 20688</strain>
    </source>
</reference>
<sequence>MKYTSIAVGADGSETALYAVRRAASLAAAYEAKLVIICAYNRNSHSVLSSPTIEGTSAPVVGDQTADEYLKEAEAVALDEGAKNVVLRKVAGSPVNVLTETCLEEGAEVLVLGNQGIRSFSGRIFGNIPTGVARRSPVDVMIVNTQSAVS</sequence>
<evidence type="ECO:0000313" key="3">
    <source>
        <dbReference type="EMBL" id="PFG28805.1"/>
    </source>
</evidence>